<dbReference type="Pfam" id="PF10137">
    <property type="entry name" value="CAP12-PCTIR_TIR"/>
    <property type="match status" value="1"/>
</dbReference>
<evidence type="ECO:0000313" key="2">
    <source>
        <dbReference type="EMBL" id="ANU38243.1"/>
    </source>
</evidence>
<proteinExistence type="predicted"/>
<name>A0A1C7FFQ3_9VIBR</name>
<reference evidence="2 3" key="1">
    <citation type="submission" date="2016-07" db="EMBL/GenBank/DDBJ databases">
        <title>Genome sequencing of Vibrio scophthalmi strain VS-05, an isolated from Paralichthys olivaceus.</title>
        <authorList>
            <person name="Han H.-J."/>
        </authorList>
    </citation>
    <scope>NUCLEOTIDE SEQUENCE [LARGE SCALE GENOMIC DNA]</scope>
    <source>
        <strain evidence="2 3">VS-05</strain>
    </source>
</reference>
<dbReference type="AlphaFoldDB" id="A0A1C7FFQ3"/>
<dbReference type="PATRIC" id="fig|45658.7.peg.3146"/>
<keyword evidence="3" id="KW-1185">Reference proteome</keyword>
<sequence>MADLTTLEKKKLERYFGMEGGYFSNFSNNSLELFVAEHLSIEIYDEKYNLGSGSKANRIRALWQLESNDIIAKFLVAAMEQDDFEKDNSYSYTGNANENLKQECLDIIARLQGSAPQPQNLITEPTPAQAFNWSTPPMKKKVFIVHGHDELTKEKVARFVSQVGLEPIILHEQVSGSQTIIEKIERYADQVCFAIVLYTPCDRGAKASERTPMFRARQNVVFEHGYFIAKLGRSKVTAIVKGNIELPNDFSGVVYVPFDETESWKLSLAREMKGAGCEIDLAALV</sequence>
<dbReference type="EMBL" id="CP016415">
    <property type="protein sequence ID" value="ANU38243.1"/>
    <property type="molecule type" value="Genomic_DNA"/>
</dbReference>
<protein>
    <recommendedName>
        <fullName evidence="1">CD-NTase-associated protein 12/Pycsar effector protein TIR domain-containing protein</fullName>
    </recommendedName>
</protein>
<dbReference type="Proteomes" id="UP000092528">
    <property type="component" value="Chromosome 2"/>
</dbReference>
<evidence type="ECO:0000313" key="3">
    <source>
        <dbReference type="Proteomes" id="UP000092528"/>
    </source>
</evidence>
<dbReference type="GO" id="GO:0050135">
    <property type="term" value="F:NADP+ nucleosidase activity"/>
    <property type="evidence" value="ECO:0007669"/>
    <property type="project" value="InterPro"/>
</dbReference>
<evidence type="ECO:0000259" key="1">
    <source>
        <dbReference type="Pfam" id="PF10137"/>
    </source>
</evidence>
<gene>
    <name evidence="2" type="ORF">VSVS05_03205</name>
</gene>
<dbReference type="RefSeq" id="WP_065546140.1">
    <property type="nucleotide sequence ID" value="NZ_CP016415.1"/>
</dbReference>
<dbReference type="InterPro" id="IPR019302">
    <property type="entry name" value="CAP12/PCTIR_TIR_dom"/>
</dbReference>
<feature type="domain" description="CD-NTase-associated protein 12/Pycsar effector protein TIR" evidence="1">
    <location>
        <begin position="141"/>
        <end position="259"/>
    </location>
</feature>
<accession>A0A1C7FFQ3</accession>
<organism evidence="2 3">
    <name type="scientific">Vibrio scophthalmi</name>
    <dbReference type="NCBI Taxonomy" id="45658"/>
    <lineage>
        <taxon>Bacteria</taxon>
        <taxon>Pseudomonadati</taxon>
        <taxon>Pseudomonadota</taxon>
        <taxon>Gammaproteobacteria</taxon>
        <taxon>Vibrionales</taxon>
        <taxon>Vibrionaceae</taxon>
        <taxon>Vibrio</taxon>
    </lineage>
</organism>